<sequence length="357" mass="37437">MERETRMLLWTLFAVGVLTVGLMPAAFGSFNHAVAIGVKSNNDMAQALWGQSPPLSPTENTWLTNTNVPILPGADTTHVDSVSWNTSTWGPQLVISGYGFGNPPTASQTVLLIQDTRRGWTAADGSSFLVQPTITSWKNDRIVVDGFDRYGVTGVSNGSAGQGSEVFAPGDPITVSVTNPQTGSSGSFQTQYPMSAPMPMVTLNPLQSLMVGQSELLSGRVSLKGTGLADQAVTLSAAGGQIRPHVVVTDRQGIFTATFTAPGTGGTESVMASCDGGMGTAFVTVRAFTVTLSAVGDPTDNQVTLTATVNQPLRGATLRIHNRTTGQIVAQTDQGTTLSTRITMQPDISQTFVAQID</sequence>
<reference evidence="1 2" key="1">
    <citation type="submission" date="2015-12" db="EMBL/GenBank/DDBJ databases">
        <title>Draft genome sequence of Acidibacillus ferrooxidans ITV001, isolated from a chalcopyrite acid mine drainage site in Brazil.</title>
        <authorList>
            <person name="Dall'Agnol H."/>
            <person name="Nancucheo I."/>
            <person name="Johnson B."/>
            <person name="Oliveira R."/>
            <person name="Leite L."/>
            <person name="Pylro V."/>
            <person name="Nunes G.L."/>
            <person name="Tzotzos G."/>
            <person name="Fernandes G.R."/>
            <person name="Dutra J."/>
            <person name="Orellana S.C."/>
            <person name="Oliveira G."/>
        </authorList>
    </citation>
    <scope>NUCLEOTIDE SEQUENCE [LARGE SCALE GENOMIC DNA]</scope>
    <source>
        <strain evidence="2">ITV01</strain>
    </source>
</reference>
<dbReference type="STRING" id="1765683.B2M26_03215"/>
<protein>
    <submittedName>
        <fullName evidence="1">Uncharacterized protein</fullName>
    </submittedName>
</protein>
<dbReference type="SUPFAM" id="SSF49373">
    <property type="entry name" value="Invasin/intimin cell-adhesion fragments"/>
    <property type="match status" value="1"/>
</dbReference>
<dbReference type="InterPro" id="IPR013783">
    <property type="entry name" value="Ig-like_fold"/>
</dbReference>
<organism evidence="1 2">
    <name type="scientific">Ferroacidibacillus organovorans</name>
    <dbReference type="NCBI Taxonomy" id="1765683"/>
    <lineage>
        <taxon>Bacteria</taxon>
        <taxon>Bacillati</taxon>
        <taxon>Bacillota</taxon>
        <taxon>Bacilli</taxon>
        <taxon>Bacillales</taxon>
        <taxon>Alicyclobacillaceae</taxon>
        <taxon>Ferroacidibacillus</taxon>
    </lineage>
</organism>
<name>A0A101XTG5_9BACL</name>
<comment type="caution">
    <text evidence="1">The sequence shown here is derived from an EMBL/GenBank/DDBJ whole genome shotgun (WGS) entry which is preliminary data.</text>
</comment>
<proteinExistence type="predicted"/>
<dbReference type="Proteomes" id="UP000053557">
    <property type="component" value="Unassembled WGS sequence"/>
</dbReference>
<gene>
    <name evidence="1" type="ORF">ATW55_11800</name>
</gene>
<dbReference type="InterPro" id="IPR008964">
    <property type="entry name" value="Invasin/intimin_cell_adhesion"/>
</dbReference>
<keyword evidence="2" id="KW-1185">Reference proteome</keyword>
<dbReference type="Gene3D" id="2.60.40.10">
    <property type="entry name" value="Immunoglobulins"/>
    <property type="match status" value="1"/>
</dbReference>
<accession>A0A101XTG5</accession>
<evidence type="ECO:0000313" key="2">
    <source>
        <dbReference type="Proteomes" id="UP000053557"/>
    </source>
</evidence>
<dbReference type="EMBL" id="LPVJ01000003">
    <property type="protein sequence ID" value="KUO97267.1"/>
    <property type="molecule type" value="Genomic_DNA"/>
</dbReference>
<dbReference type="OrthoDB" id="2369368at2"/>
<dbReference type="RefSeq" id="WP_067711243.1">
    <property type="nucleotide sequence ID" value="NZ_LPVJ01000003.1"/>
</dbReference>
<dbReference type="AlphaFoldDB" id="A0A101XTG5"/>
<evidence type="ECO:0000313" key="1">
    <source>
        <dbReference type="EMBL" id="KUO97267.1"/>
    </source>
</evidence>